<evidence type="ECO:0000313" key="3">
    <source>
        <dbReference type="EMBL" id="BFP49795.1"/>
    </source>
</evidence>
<keyword evidence="2" id="KW-1133">Transmembrane helix</keyword>
<accession>A0AB33KEB5</accession>
<gene>
    <name evidence="3" type="ORF">KCMC57_61630</name>
</gene>
<feature type="transmembrane region" description="Helical" evidence="2">
    <location>
        <begin position="123"/>
        <end position="142"/>
    </location>
</feature>
<evidence type="ECO:0000256" key="1">
    <source>
        <dbReference type="SAM" id="MobiDB-lite"/>
    </source>
</evidence>
<feature type="transmembrane region" description="Helical" evidence="2">
    <location>
        <begin position="92"/>
        <end position="111"/>
    </location>
</feature>
<keyword evidence="2" id="KW-0472">Membrane</keyword>
<sequence>MTPGQLLILVVTAAIVVSQFSARPVRAVTYLWVALLIVRGCVPPGPSSPTAAGVAFLVAGLVVSIAAGVLRGRTMPIWREPDGRLQRKGDRLTLLLWLATIAVKLGLGALAEAAFGEPFNANALWLGLGVTLGVQQVVLTYCGRRLPRPEPSGGPATRTGDGGLRKAR</sequence>
<evidence type="ECO:0008006" key="4">
    <source>
        <dbReference type="Google" id="ProtNLM"/>
    </source>
</evidence>
<feature type="transmembrane region" description="Helical" evidence="2">
    <location>
        <begin position="51"/>
        <end position="71"/>
    </location>
</feature>
<proteinExistence type="predicted"/>
<dbReference type="EMBL" id="AP035881">
    <property type="protein sequence ID" value="BFP49795.1"/>
    <property type="molecule type" value="Genomic_DNA"/>
</dbReference>
<protein>
    <recommendedName>
        <fullName evidence="4">DUF1453 domain-containing protein</fullName>
    </recommendedName>
</protein>
<feature type="region of interest" description="Disordered" evidence="1">
    <location>
        <begin position="148"/>
        <end position="168"/>
    </location>
</feature>
<dbReference type="RefSeq" id="WP_407991858.1">
    <property type="nucleotide sequence ID" value="NZ_AP035881.2"/>
</dbReference>
<name>A0AB33KEB5_9ACTN</name>
<reference evidence="3" key="1">
    <citation type="submission" date="2024-07" db="EMBL/GenBank/DDBJ databases">
        <title>Complete genome sequences of cellulolytic bacteria, Kitasatospora sp. CMC57 and Streptomyces sp. CMC78, isolated from Japanese agricultural soil.</title>
        <authorList>
            <person name="Hashimoto T."/>
            <person name="Ito M."/>
            <person name="Iwamoto M."/>
            <person name="Fukahori D."/>
            <person name="Shoda T."/>
            <person name="Sakoda M."/>
            <person name="Morohoshi T."/>
            <person name="Mitsuboshi M."/>
            <person name="Nishizawa T."/>
        </authorList>
    </citation>
    <scope>NUCLEOTIDE SEQUENCE</scope>
    <source>
        <strain evidence="3">CMC57</strain>
    </source>
</reference>
<organism evidence="3">
    <name type="scientific">Kitasatospora sp. CMC57</name>
    <dbReference type="NCBI Taxonomy" id="3231513"/>
    <lineage>
        <taxon>Bacteria</taxon>
        <taxon>Bacillati</taxon>
        <taxon>Actinomycetota</taxon>
        <taxon>Actinomycetes</taxon>
        <taxon>Kitasatosporales</taxon>
        <taxon>Streptomycetaceae</taxon>
        <taxon>Kitasatospora</taxon>
    </lineage>
</organism>
<keyword evidence="2" id="KW-0812">Transmembrane</keyword>
<evidence type="ECO:0000256" key="2">
    <source>
        <dbReference type="SAM" id="Phobius"/>
    </source>
</evidence>
<dbReference type="AlphaFoldDB" id="A0AB33KEB5"/>